<proteinExistence type="predicted"/>
<name>A0A1J1HN69_9DIPT</name>
<gene>
    <name evidence="1" type="ORF">CLUMA_CG002752</name>
</gene>
<dbReference type="Proteomes" id="UP000183832">
    <property type="component" value="Unassembled WGS sequence"/>
</dbReference>
<dbReference type="EMBL" id="CVRI01000010">
    <property type="protein sequence ID" value="CRK88828.1"/>
    <property type="molecule type" value="Genomic_DNA"/>
</dbReference>
<evidence type="ECO:0000313" key="1">
    <source>
        <dbReference type="EMBL" id="CRK88828.1"/>
    </source>
</evidence>
<keyword evidence="2" id="KW-1185">Reference proteome</keyword>
<evidence type="ECO:0000313" key="2">
    <source>
        <dbReference type="Proteomes" id="UP000183832"/>
    </source>
</evidence>
<reference evidence="1 2" key="1">
    <citation type="submission" date="2015-04" db="EMBL/GenBank/DDBJ databases">
        <authorList>
            <person name="Syromyatnikov M.Y."/>
            <person name="Popov V.N."/>
        </authorList>
    </citation>
    <scope>NUCLEOTIDE SEQUENCE [LARGE SCALE GENOMIC DNA]</scope>
</reference>
<dbReference type="AlphaFoldDB" id="A0A1J1HN69"/>
<sequence length="69" mass="7999">MKIFHISPSRKFAIYVPKPFELSKEITKARRSFEEFKNKQNACDSTLTVGNLKFHSNGVLLSRVEKLQD</sequence>
<accession>A0A1J1HN69</accession>
<protein>
    <submittedName>
        <fullName evidence="1">CLUMA_CG002752, isoform A</fullName>
    </submittedName>
</protein>
<organism evidence="1 2">
    <name type="scientific">Clunio marinus</name>
    <dbReference type="NCBI Taxonomy" id="568069"/>
    <lineage>
        <taxon>Eukaryota</taxon>
        <taxon>Metazoa</taxon>
        <taxon>Ecdysozoa</taxon>
        <taxon>Arthropoda</taxon>
        <taxon>Hexapoda</taxon>
        <taxon>Insecta</taxon>
        <taxon>Pterygota</taxon>
        <taxon>Neoptera</taxon>
        <taxon>Endopterygota</taxon>
        <taxon>Diptera</taxon>
        <taxon>Nematocera</taxon>
        <taxon>Chironomoidea</taxon>
        <taxon>Chironomidae</taxon>
        <taxon>Clunio</taxon>
    </lineage>
</organism>